<feature type="domain" description="4Fe-4S ferredoxin-type" evidence="5">
    <location>
        <begin position="1"/>
        <end position="28"/>
    </location>
</feature>
<evidence type="ECO:0000256" key="3">
    <source>
        <dbReference type="ARBA" id="ARBA00023004"/>
    </source>
</evidence>
<evidence type="ECO:0000313" key="7">
    <source>
        <dbReference type="Proteomes" id="UP000030787"/>
    </source>
</evidence>
<keyword evidence="1" id="KW-0004">4Fe-4S</keyword>
<dbReference type="InterPro" id="IPR050572">
    <property type="entry name" value="Fe-S_Ferredoxin"/>
</dbReference>
<gene>
    <name evidence="6" type="ORF">Mpt1_c01640</name>
</gene>
<evidence type="ECO:0000259" key="5">
    <source>
        <dbReference type="PROSITE" id="PS51379"/>
    </source>
</evidence>
<name>A0A0A7LAA6_9ARCH</name>
<dbReference type="Proteomes" id="UP000030787">
    <property type="component" value="Chromosome"/>
</dbReference>
<dbReference type="Gene3D" id="3.30.70.20">
    <property type="match status" value="2"/>
</dbReference>
<reference evidence="6 7" key="1">
    <citation type="journal article" date="2014" name="Appl. Environ. Microbiol.">
        <title>Comparative Genome Analysis of 'Candidatus Methanoplasma termitum' Indicates a New Mode of Energy Metabolism in the Seventh Order of Methanogens.</title>
        <authorList>
            <person name="Lang K."/>
            <person name="Schuldes J."/>
            <person name="Klingl A."/>
            <person name="Poehlein A."/>
            <person name="Daniel R."/>
            <person name="Brune A."/>
        </authorList>
    </citation>
    <scope>NUCLEOTIDE SEQUENCE [LARGE SCALE GENOMIC DNA]</scope>
    <source>
        <strain evidence="7">Mpt1</strain>
    </source>
</reference>
<feature type="domain" description="4Fe-4S ferredoxin-type" evidence="5">
    <location>
        <begin position="34"/>
        <end position="56"/>
    </location>
</feature>
<dbReference type="AlphaFoldDB" id="A0A0A7LAA6"/>
<dbReference type="PROSITE" id="PS00198">
    <property type="entry name" value="4FE4S_FER_1"/>
    <property type="match status" value="2"/>
</dbReference>
<dbReference type="GeneID" id="24817839"/>
<dbReference type="RefSeq" id="WP_048111383.1">
    <property type="nucleotide sequence ID" value="NZ_CP010070.1"/>
</dbReference>
<dbReference type="InterPro" id="IPR017900">
    <property type="entry name" value="4Fe4S_Fe_S_CS"/>
</dbReference>
<protein>
    <submittedName>
        <fullName evidence="6">Ferredoxin</fullName>
    </submittedName>
</protein>
<keyword evidence="4" id="KW-0411">Iron-sulfur</keyword>
<sequence length="57" mass="6247">MIVDEDKCLHCGGCVGSCPANAIFLNDFVLEFNNRCTRCGRCVKLCPVHALSMEGKK</sequence>
<evidence type="ECO:0000313" key="6">
    <source>
        <dbReference type="EMBL" id="AIZ56065.1"/>
    </source>
</evidence>
<dbReference type="Pfam" id="PF14697">
    <property type="entry name" value="Fer4_21"/>
    <property type="match status" value="1"/>
</dbReference>
<evidence type="ECO:0000256" key="4">
    <source>
        <dbReference type="ARBA" id="ARBA00023014"/>
    </source>
</evidence>
<dbReference type="PROSITE" id="PS51379">
    <property type="entry name" value="4FE4S_FER_2"/>
    <property type="match status" value="2"/>
</dbReference>
<dbReference type="EMBL" id="CP010070">
    <property type="protein sequence ID" value="AIZ56065.1"/>
    <property type="molecule type" value="Genomic_DNA"/>
</dbReference>
<dbReference type="GO" id="GO:0046872">
    <property type="term" value="F:metal ion binding"/>
    <property type="evidence" value="ECO:0007669"/>
    <property type="project" value="UniProtKB-KW"/>
</dbReference>
<dbReference type="InterPro" id="IPR017896">
    <property type="entry name" value="4Fe4S_Fe-S-bd"/>
</dbReference>
<keyword evidence="7" id="KW-1185">Reference proteome</keyword>
<dbReference type="PANTHER" id="PTHR43687">
    <property type="entry name" value="ADENYLYLSULFATE REDUCTASE, BETA SUBUNIT"/>
    <property type="match status" value="1"/>
</dbReference>
<dbReference type="SUPFAM" id="SSF54862">
    <property type="entry name" value="4Fe-4S ferredoxins"/>
    <property type="match status" value="1"/>
</dbReference>
<dbReference type="GO" id="GO:0051539">
    <property type="term" value="F:4 iron, 4 sulfur cluster binding"/>
    <property type="evidence" value="ECO:0007669"/>
    <property type="project" value="UniProtKB-KW"/>
</dbReference>
<dbReference type="KEGG" id="mear:Mpt1_c01640"/>
<proteinExistence type="predicted"/>
<dbReference type="GO" id="GO:0016491">
    <property type="term" value="F:oxidoreductase activity"/>
    <property type="evidence" value="ECO:0007669"/>
    <property type="project" value="UniProtKB-ARBA"/>
</dbReference>
<dbReference type="HOGENOM" id="CLU_139698_5_6_2"/>
<dbReference type="OrthoDB" id="15347at2157"/>
<dbReference type="STRING" id="1577791.Mpt1_c01640"/>
<keyword evidence="3" id="KW-0408">Iron</keyword>
<keyword evidence="2" id="KW-0479">Metal-binding</keyword>
<evidence type="ECO:0000256" key="1">
    <source>
        <dbReference type="ARBA" id="ARBA00022485"/>
    </source>
</evidence>
<evidence type="ECO:0000256" key="2">
    <source>
        <dbReference type="ARBA" id="ARBA00022723"/>
    </source>
</evidence>
<organism evidence="6 7">
    <name type="scientific">Candidatus Methanoplasma termitum</name>
    <dbReference type="NCBI Taxonomy" id="1577791"/>
    <lineage>
        <taxon>Archaea</taxon>
        <taxon>Methanobacteriati</taxon>
        <taxon>Thermoplasmatota</taxon>
        <taxon>Thermoplasmata</taxon>
        <taxon>Methanomassiliicoccales</taxon>
        <taxon>Methanomassiliicoccaceae</taxon>
        <taxon>Candidatus Methanoplasma</taxon>
    </lineage>
</organism>
<accession>A0A0A7LAA6</accession>
<dbReference type="PANTHER" id="PTHR43687:SF1">
    <property type="entry name" value="FERREDOXIN III"/>
    <property type="match status" value="1"/>
</dbReference>